<comment type="similarity">
    <text evidence="2 12">Belongs to the cytochrome ubiquinol oxidase subunit 1 family.</text>
</comment>
<evidence type="ECO:0000256" key="5">
    <source>
        <dbReference type="ARBA" id="ARBA00022617"/>
    </source>
</evidence>
<keyword evidence="4 12" id="KW-1003">Cell membrane</keyword>
<dbReference type="InterPro" id="IPR002585">
    <property type="entry name" value="Cyt-d_ubiquinol_oxidase_su_1"/>
</dbReference>
<evidence type="ECO:0000256" key="1">
    <source>
        <dbReference type="ARBA" id="ARBA00004651"/>
    </source>
</evidence>
<feature type="transmembrane region" description="Helical" evidence="12">
    <location>
        <begin position="20"/>
        <end position="44"/>
    </location>
</feature>
<dbReference type="PIRSF" id="PIRSF006446">
    <property type="entry name" value="Cyt_quinol_oxidase_1"/>
    <property type="match status" value="1"/>
</dbReference>
<feature type="transmembrane region" description="Helical" evidence="12">
    <location>
        <begin position="97"/>
        <end position="117"/>
    </location>
</feature>
<feature type="transmembrane region" description="Helical" evidence="12">
    <location>
        <begin position="220"/>
        <end position="237"/>
    </location>
</feature>
<keyword evidence="9 12" id="KW-1133">Transmembrane helix</keyword>
<keyword evidence="3 12" id="KW-0813">Transport</keyword>
<keyword evidence="6 12" id="KW-0812">Transmembrane</keyword>
<reference evidence="14 15" key="1">
    <citation type="submission" date="2018-09" db="EMBL/GenBank/DDBJ databases">
        <title>Zymobacter palmae IAM14233 (=T109) whole genome analysis.</title>
        <authorList>
            <person name="Yanase H."/>
        </authorList>
    </citation>
    <scope>NUCLEOTIDE SEQUENCE [LARGE SCALE GENOMIC DNA]</scope>
    <source>
        <strain evidence="14 15">IAM14233</strain>
    </source>
</reference>
<dbReference type="PANTHER" id="PTHR30365">
    <property type="entry name" value="CYTOCHROME D UBIQUINOL OXIDASE"/>
    <property type="match status" value="1"/>
</dbReference>
<dbReference type="Pfam" id="PF01654">
    <property type="entry name" value="Cyt_bd_oxida_I"/>
    <property type="match status" value="1"/>
</dbReference>
<dbReference type="GO" id="GO:0046872">
    <property type="term" value="F:metal ion binding"/>
    <property type="evidence" value="ECO:0007669"/>
    <property type="project" value="UniProtKB-UniRule"/>
</dbReference>
<feature type="region of interest" description="Disordered" evidence="13">
    <location>
        <begin position="442"/>
        <end position="467"/>
    </location>
</feature>
<dbReference type="OrthoDB" id="9807042at2"/>
<dbReference type="PANTHER" id="PTHR30365:SF14">
    <property type="entry name" value="CYTOCHROME BD MENAQUINOL OXIDASE SUBUNIT I-RELATED"/>
    <property type="match status" value="1"/>
</dbReference>
<evidence type="ECO:0000256" key="10">
    <source>
        <dbReference type="ARBA" id="ARBA00023004"/>
    </source>
</evidence>
<protein>
    <submittedName>
        <fullName evidence="14">Cytochrome bd-type quinoloxidase, subunit 1</fullName>
    </submittedName>
</protein>
<evidence type="ECO:0000256" key="11">
    <source>
        <dbReference type="ARBA" id="ARBA00023136"/>
    </source>
</evidence>
<evidence type="ECO:0000256" key="8">
    <source>
        <dbReference type="ARBA" id="ARBA00022982"/>
    </source>
</evidence>
<evidence type="ECO:0000256" key="6">
    <source>
        <dbReference type="ARBA" id="ARBA00022692"/>
    </source>
</evidence>
<dbReference type="GO" id="GO:0005886">
    <property type="term" value="C:plasma membrane"/>
    <property type="evidence" value="ECO:0007669"/>
    <property type="project" value="UniProtKB-SubCell"/>
</dbReference>
<feature type="transmembrane region" description="Helical" evidence="12">
    <location>
        <begin position="129"/>
        <end position="148"/>
    </location>
</feature>
<accession>A0A348HBS7</accession>
<name>A0A348HBS7_9GAMM</name>
<dbReference type="GO" id="GO:0016682">
    <property type="term" value="F:oxidoreductase activity, acting on diphenols and related substances as donors, oxygen as acceptor"/>
    <property type="evidence" value="ECO:0007669"/>
    <property type="project" value="TreeGrafter"/>
</dbReference>
<evidence type="ECO:0000256" key="13">
    <source>
        <dbReference type="SAM" id="MobiDB-lite"/>
    </source>
</evidence>
<feature type="transmembrane region" description="Helical" evidence="12">
    <location>
        <begin position="56"/>
        <end position="77"/>
    </location>
</feature>
<dbReference type="AlphaFoldDB" id="A0A348HBS7"/>
<feature type="transmembrane region" description="Helical" evidence="12">
    <location>
        <begin position="359"/>
        <end position="380"/>
    </location>
</feature>
<proteinExistence type="inferred from homology"/>
<evidence type="ECO:0000256" key="3">
    <source>
        <dbReference type="ARBA" id="ARBA00022448"/>
    </source>
</evidence>
<keyword evidence="15" id="KW-1185">Reference proteome</keyword>
<feature type="transmembrane region" description="Helical" evidence="12">
    <location>
        <begin position="323"/>
        <end position="347"/>
    </location>
</feature>
<evidence type="ECO:0000313" key="14">
    <source>
        <dbReference type="EMBL" id="BBG29079.1"/>
    </source>
</evidence>
<sequence length="467" mass="51682">MFGLDAIDLARFQFAFTVSFHIVFPALSIGLASFLVALEALWLKTGRDVYHQLYRFWIRIFAVAFGLGVVTGVVMAYEFGTNWSGFAEKGGDITGVLLTYEVLTAFFMEAGFLGIMLFGEQRVSRSVHFFATFMVALGTLISATWILVSNSWMQTPSGYEVVNGRFLPADWLQVIFNPSFPYRFVHMVMAAYICVAFLVAGVGAYHLLRDRKNEGARTMLSLAMWMAIVAMPIQIVAGDLHGLNTLHHQPAKLAAMEGYWGPEAGKEGDGVPLTLFALPNMAEGKNDFAIEVPHVASLYLTHSWSGQIQGLSEFKDEIPDVPLVFWSFRVMVGLGMLMLLLSMVGALLRWRGRLYDQKLFHRVLMCLSPVGFVALVAGWVTTEAGRQPWVIYGLLKTRDAASYLGAGSLTISLLAFLVVYAVIFSIGIYYMLQLIRKEPTAPLPQGGPGEERHPKRPMSATSESIDG</sequence>
<keyword evidence="7 12" id="KW-0479">Metal-binding</keyword>
<dbReference type="GO" id="GO:0070069">
    <property type="term" value="C:cytochrome complex"/>
    <property type="evidence" value="ECO:0007669"/>
    <property type="project" value="UniProtKB-UniRule"/>
</dbReference>
<dbReference type="Proteomes" id="UP000267342">
    <property type="component" value="Chromosome"/>
</dbReference>
<keyword evidence="8 12" id="KW-0249">Electron transport</keyword>
<dbReference type="STRING" id="1123510.GCA_000620025_00499"/>
<evidence type="ECO:0000313" key="15">
    <source>
        <dbReference type="Proteomes" id="UP000267342"/>
    </source>
</evidence>
<feature type="transmembrane region" description="Helical" evidence="12">
    <location>
        <begin position="184"/>
        <end position="208"/>
    </location>
</feature>
<dbReference type="KEGG" id="zpl:ZBT109_0285"/>
<feature type="transmembrane region" description="Helical" evidence="12">
    <location>
        <begin position="400"/>
        <end position="432"/>
    </location>
</feature>
<dbReference type="EMBL" id="AP018933">
    <property type="protein sequence ID" value="BBG29079.1"/>
    <property type="molecule type" value="Genomic_DNA"/>
</dbReference>
<dbReference type="GO" id="GO:0019646">
    <property type="term" value="P:aerobic electron transport chain"/>
    <property type="evidence" value="ECO:0007669"/>
    <property type="project" value="InterPro"/>
</dbReference>
<keyword evidence="11 12" id="KW-0472">Membrane</keyword>
<evidence type="ECO:0000256" key="7">
    <source>
        <dbReference type="ARBA" id="ARBA00022723"/>
    </source>
</evidence>
<comment type="subcellular location">
    <subcellularLocation>
        <location evidence="12">Cell inner membrane</location>
    </subcellularLocation>
    <subcellularLocation>
        <location evidence="1">Cell membrane</location>
        <topology evidence="1">Multi-pass membrane protein</topology>
    </subcellularLocation>
</comment>
<evidence type="ECO:0000256" key="2">
    <source>
        <dbReference type="ARBA" id="ARBA00009819"/>
    </source>
</evidence>
<gene>
    <name evidence="14" type="ORF">ZBT109_0285</name>
</gene>
<evidence type="ECO:0000256" key="12">
    <source>
        <dbReference type="PIRNR" id="PIRNR006446"/>
    </source>
</evidence>
<evidence type="ECO:0000256" key="4">
    <source>
        <dbReference type="ARBA" id="ARBA00022475"/>
    </source>
</evidence>
<dbReference type="GO" id="GO:0009055">
    <property type="term" value="F:electron transfer activity"/>
    <property type="evidence" value="ECO:0007669"/>
    <property type="project" value="UniProtKB-UniRule"/>
</dbReference>
<dbReference type="GO" id="GO:0020037">
    <property type="term" value="F:heme binding"/>
    <property type="evidence" value="ECO:0007669"/>
    <property type="project" value="TreeGrafter"/>
</dbReference>
<keyword evidence="10 12" id="KW-0408">Iron</keyword>
<evidence type="ECO:0000256" key="9">
    <source>
        <dbReference type="ARBA" id="ARBA00022989"/>
    </source>
</evidence>
<dbReference type="RefSeq" id="WP_027704495.1">
    <property type="nucleotide sequence ID" value="NZ_AP018933.1"/>
</dbReference>
<organism evidence="14 15">
    <name type="scientific">Zymobacter palmae</name>
    <dbReference type="NCBI Taxonomy" id="33074"/>
    <lineage>
        <taxon>Bacteria</taxon>
        <taxon>Pseudomonadati</taxon>
        <taxon>Pseudomonadota</taxon>
        <taxon>Gammaproteobacteria</taxon>
        <taxon>Oceanospirillales</taxon>
        <taxon>Halomonadaceae</taxon>
        <taxon>Zymobacter group</taxon>
        <taxon>Zymobacter</taxon>
    </lineage>
</organism>
<keyword evidence="5 12" id="KW-0349">Heme</keyword>